<dbReference type="InterPro" id="IPR050237">
    <property type="entry name" value="ATP-dep_AMP-bd_enzyme"/>
</dbReference>
<dbReference type="Gene3D" id="3.40.50.12780">
    <property type="entry name" value="N-terminal domain of ligase-like"/>
    <property type="match status" value="1"/>
</dbReference>
<name>A0A4R9JJ22_9LEPT</name>
<dbReference type="InterPro" id="IPR045851">
    <property type="entry name" value="AMP-bd_C_sf"/>
</dbReference>
<protein>
    <submittedName>
        <fullName evidence="1">Acyl-CoA synthetase</fullName>
    </submittedName>
</protein>
<dbReference type="PANTHER" id="PTHR43767">
    <property type="entry name" value="LONG-CHAIN-FATTY-ACID--COA LIGASE"/>
    <property type="match status" value="1"/>
</dbReference>
<evidence type="ECO:0000313" key="2">
    <source>
        <dbReference type="Proteomes" id="UP000298125"/>
    </source>
</evidence>
<dbReference type="Gene3D" id="3.30.300.30">
    <property type="match status" value="1"/>
</dbReference>
<proteinExistence type="predicted"/>
<dbReference type="OrthoDB" id="9787658at2"/>
<dbReference type="EMBL" id="RQGA01000007">
    <property type="protein sequence ID" value="TGL41440.1"/>
    <property type="molecule type" value="Genomic_DNA"/>
</dbReference>
<sequence length="384" mass="43317">MASSILRFADAEYFLSGKFELDLETNHPILVDPLWRGTLLENHLHKFPLPVLNSPRSFCLVTSGSTGIPKMVWKEWIEIETEIEYWTKETEIKSLFQNTEGVFVSVPLCHLYGLLWGYLIPKQLGVPVNLGAPTTAAKLWITSSPQLQTALDSGNSLPKNAVVSGMKFPVPLARTLRDRGDLSVLEIYGSTETGAMGFRDPLRQNRFQILNGLEIKLVPAEGTEESELQIKSPFLSHKSFLLETKGWTQYDIPHNEYYATNDLGNWSERGWYLFGRKDRIIKHKGKRVSLDRIESEILGLSLPGKFICVSIQDDIGDTIALFSSTNLTPAEIFTTLRKEMPESHIPKVILTNQSLPLLPNGKIDYPTITKLCSNEYDNSTDKFL</sequence>
<accession>A0A4R9JJ22</accession>
<dbReference type="SUPFAM" id="SSF56801">
    <property type="entry name" value="Acetyl-CoA synthetase-like"/>
    <property type="match status" value="1"/>
</dbReference>
<gene>
    <name evidence="1" type="ORF">EHQ49_07695</name>
</gene>
<reference evidence="1" key="1">
    <citation type="journal article" date="2019" name="PLoS Negl. Trop. Dis.">
        <title>Revisiting the worldwide diversity of Leptospira species in the environment.</title>
        <authorList>
            <person name="Vincent A.T."/>
            <person name="Schiettekatte O."/>
            <person name="Bourhy P."/>
            <person name="Veyrier F.J."/>
            <person name="Picardeau M."/>
        </authorList>
    </citation>
    <scope>NUCLEOTIDE SEQUENCE [LARGE SCALE GENOMIC DNA]</scope>
    <source>
        <strain evidence="1">201702692</strain>
    </source>
</reference>
<dbReference type="RefSeq" id="WP_135578057.1">
    <property type="nucleotide sequence ID" value="NZ_RQGA01000007.1"/>
</dbReference>
<dbReference type="Proteomes" id="UP000298125">
    <property type="component" value="Unassembled WGS sequence"/>
</dbReference>
<organism evidence="1 2">
    <name type="scientific">Leptospira perdikensis</name>
    <dbReference type="NCBI Taxonomy" id="2484948"/>
    <lineage>
        <taxon>Bacteria</taxon>
        <taxon>Pseudomonadati</taxon>
        <taxon>Spirochaetota</taxon>
        <taxon>Spirochaetia</taxon>
        <taxon>Leptospirales</taxon>
        <taxon>Leptospiraceae</taxon>
        <taxon>Leptospira</taxon>
    </lineage>
</organism>
<dbReference type="PANTHER" id="PTHR43767:SF10">
    <property type="entry name" value="SURFACTIN SYNTHASE SUBUNIT 1"/>
    <property type="match status" value="1"/>
</dbReference>
<dbReference type="AlphaFoldDB" id="A0A4R9JJ22"/>
<keyword evidence="2" id="KW-1185">Reference proteome</keyword>
<comment type="caution">
    <text evidence="1">The sequence shown here is derived from an EMBL/GenBank/DDBJ whole genome shotgun (WGS) entry which is preliminary data.</text>
</comment>
<evidence type="ECO:0000313" key="1">
    <source>
        <dbReference type="EMBL" id="TGL41440.1"/>
    </source>
</evidence>
<dbReference type="InterPro" id="IPR042099">
    <property type="entry name" value="ANL_N_sf"/>
</dbReference>